<evidence type="ECO:0000313" key="1">
    <source>
        <dbReference type="EMBL" id="KAI3738856.1"/>
    </source>
</evidence>
<protein>
    <submittedName>
        <fullName evidence="1">Uncharacterized protein</fullName>
    </submittedName>
</protein>
<comment type="caution">
    <text evidence="1">The sequence shown here is derived from an EMBL/GenBank/DDBJ whole genome shotgun (WGS) entry which is preliminary data.</text>
</comment>
<keyword evidence="2" id="KW-1185">Reference proteome</keyword>
<reference evidence="1 2" key="2">
    <citation type="journal article" date="2022" name="Mol. Ecol. Resour.">
        <title>The genomes of chicory, endive, great burdock and yacon provide insights into Asteraceae paleo-polyploidization history and plant inulin production.</title>
        <authorList>
            <person name="Fan W."/>
            <person name="Wang S."/>
            <person name="Wang H."/>
            <person name="Wang A."/>
            <person name="Jiang F."/>
            <person name="Liu H."/>
            <person name="Zhao H."/>
            <person name="Xu D."/>
            <person name="Zhang Y."/>
        </authorList>
    </citation>
    <scope>NUCLEOTIDE SEQUENCE [LARGE SCALE GENOMIC DNA]</scope>
    <source>
        <strain evidence="2">cv. Punajuju</strain>
        <tissue evidence="1">Leaves</tissue>
    </source>
</reference>
<proteinExistence type="predicted"/>
<reference evidence="2" key="1">
    <citation type="journal article" date="2022" name="Mol. Ecol. Resour.">
        <title>The genomes of chicory, endive, great burdock and yacon provide insights into Asteraceae palaeo-polyploidization history and plant inulin production.</title>
        <authorList>
            <person name="Fan W."/>
            <person name="Wang S."/>
            <person name="Wang H."/>
            <person name="Wang A."/>
            <person name="Jiang F."/>
            <person name="Liu H."/>
            <person name="Zhao H."/>
            <person name="Xu D."/>
            <person name="Zhang Y."/>
        </authorList>
    </citation>
    <scope>NUCLEOTIDE SEQUENCE [LARGE SCALE GENOMIC DNA]</scope>
    <source>
        <strain evidence="2">cv. Punajuju</strain>
    </source>
</reference>
<dbReference type="Proteomes" id="UP001055811">
    <property type="component" value="Linkage Group LG05"/>
</dbReference>
<accession>A0ACB9CX84</accession>
<name>A0ACB9CX84_CICIN</name>
<dbReference type="EMBL" id="CM042013">
    <property type="protein sequence ID" value="KAI3738856.1"/>
    <property type="molecule type" value="Genomic_DNA"/>
</dbReference>
<sequence>MNTPENNPVAVGGGVGCEKDGDNELEEFSDEFKCCVCLDLIYKPVVLACGHISCFWCVFEAMDTWQESRCPVCRHSYNHFPSICWLLHSVLLKLYPKDYQRRESQVMEDEKTHGTFSPQFENYLAVSNKTEQDKDCSVNDSLEPSRTSSDKIPKNVGVNDLLCAKCKELLYRPVVLNCGHVFCETCIVDSCNEPCKCPVCQSMHPNGFPKVCLVLEGFLDRNVPEEYSARKVTINNLKTGEQGSSSTGSTRVSEGGQSSSVSMTDYLCNPTVKVHFGVGCDCCGIYPLVGDRYKCEDCFEDIGFDLCGDCYKNSSNHPGRFNQQHKPDHKFKVVEPNPIIILSPEFSLEHVHDNQENQTEVSTLPDSSDDTHRDPEDDVDASGPTNDGVGDRDGIGSTS</sequence>
<organism evidence="1 2">
    <name type="scientific">Cichorium intybus</name>
    <name type="common">Chicory</name>
    <dbReference type="NCBI Taxonomy" id="13427"/>
    <lineage>
        <taxon>Eukaryota</taxon>
        <taxon>Viridiplantae</taxon>
        <taxon>Streptophyta</taxon>
        <taxon>Embryophyta</taxon>
        <taxon>Tracheophyta</taxon>
        <taxon>Spermatophyta</taxon>
        <taxon>Magnoliopsida</taxon>
        <taxon>eudicotyledons</taxon>
        <taxon>Gunneridae</taxon>
        <taxon>Pentapetalae</taxon>
        <taxon>asterids</taxon>
        <taxon>campanulids</taxon>
        <taxon>Asterales</taxon>
        <taxon>Asteraceae</taxon>
        <taxon>Cichorioideae</taxon>
        <taxon>Cichorieae</taxon>
        <taxon>Cichoriinae</taxon>
        <taxon>Cichorium</taxon>
    </lineage>
</organism>
<evidence type="ECO:0000313" key="2">
    <source>
        <dbReference type="Proteomes" id="UP001055811"/>
    </source>
</evidence>
<gene>
    <name evidence="1" type="ORF">L2E82_29053</name>
</gene>